<evidence type="ECO:0000256" key="5">
    <source>
        <dbReference type="SAM" id="Phobius"/>
    </source>
</evidence>
<dbReference type="EMBL" id="BART01000162">
    <property type="protein sequence ID" value="GAG66255.1"/>
    <property type="molecule type" value="Genomic_DNA"/>
</dbReference>
<comment type="caution">
    <text evidence="6">The sequence shown here is derived from an EMBL/GenBank/DDBJ whole genome shotgun (WGS) entry which is preliminary data.</text>
</comment>
<feature type="transmembrane region" description="Helical" evidence="5">
    <location>
        <begin position="222"/>
        <end position="245"/>
    </location>
</feature>
<dbReference type="AlphaFoldDB" id="X0ZA13"/>
<evidence type="ECO:0000256" key="2">
    <source>
        <dbReference type="ARBA" id="ARBA00022692"/>
    </source>
</evidence>
<dbReference type="GO" id="GO:0009060">
    <property type="term" value="P:aerobic respiration"/>
    <property type="evidence" value="ECO:0007669"/>
    <property type="project" value="TreeGrafter"/>
</dbReference>
<evidence type="ECO:0000256" key="4">
    <source>
        <dbReference type="ARBA" id="ARBA00023136"/>
    </source>
</evidence>
<feature type="transmembrane region" description="Helical" evidence="5">
    <location>
        <begin position="257"/>
        <end position="278"/>
    </location>
</feature>
<protein>
    <recommendedName>
        <fullName evidence="7">NADH:ubiquinone oxidoreductase subunit 1 (Chain H)</fullName>
    </recommendedName>
</protein>
<feature type="transmembrane region" description="Helical" evidence="5">
    <location>
        <begin position="72"/>
        <end position="90"/>
    </location>
</feature>
<evidence type="ECO:0000313" key="6">
    <source>
        <dbReference type="EMBL" id="GAG66255.1"/>
    </source>
</evidence>
<dbReference type="GO" id="GO:0003954">
    <property type="term" value="F:NADH dehydrogenase activity"/>
    <property type="evidence" value="ECO:0007669"/>
    <property type="project" value="TreeGrafter"/>
</dbReference>
<feature type="transmembrane region" description="Helical" evidence="5">
    <location>
        <begin position="102"/>
        <end position="121"/>
    </location>
</feature>
<dbReference type="Pfam" id="PF00146">
    <property type="entry name" value="NADHdh"/>
    <property type="match status" value="1"/>
</dbReference>
<gene>
    <name evidence="6" type="ORF">S01H4_00989</name>
</gene>
<name>X0ZA13_9ZZZZ</name>
<proteinExistence type="predicted"/>
<sequence length="317" mass="36337">MILKALYFLLFLFLGLYIIIYLHKKALAHMQSRRGPLQTGFHGTLQIFSQILKSILNWPKLFTSLQDLSNNIGVMISLTFAILAFLLIPLTEDIFLMNIEMSLPLCLSFIMISNMGAFLSIKKVKLNTNKMADLLDRISTVLIFSIPLFISSMGPVIVSSSFNLFEIVRAQSRFYNILYQPLSFIVFLLSCSLLWQRLPLDVPLKDTYFSTDYLSTQTGLNYLISTISEYINIISLLILGTLLYLGGWNGPKILHPLVWTIIKTFILQVILLFLYTIIPRIRGFRKKMNLSLAILCLLSFLNLLIIIFLVLYLKPIF</sequence>
<keyword evidence="3 5" id="KW-1133">Transmembrane helix</keyword>
<feature type="transmembrane region" description="Helical" evidence="5">
    <location>
        <begin position="6"/>
        <end position="23"/>
    </location>
</feature>
<feature type="transmembrane region" description="Helical" evidence="5">
    <location>
        <begin position="141"/>
        <end position="165"/>
    </location>
</feature>
<evidence type="ECO:0000256" key="3">
    <source>
        <dbReference type="ARBA" id="ARBA00022989"/>
    </source>
</evidence>
<dbReference type="InterPro" id="IPR001694">
    <property type="entry name" value="NADH_UbQ_OxRdtase_su1/FPO"/>
</dbReference>
<evidence type="ECO:0000256" key="1">
    <source>
        <dbReference type="ARBA" id="ARBA00004141"/>
    </source>
</evidence>
<dbReference type="GO" id="GO:0016020">
    <property type="term" value="C:membrane"/>
    <property type="evidence" value="ECO:0007669"/>
    <property type="project" value="UniProtKB-SubCell"/>
</dbReference>
<keyword evidence="4 5" id="KW-0472">Membrane</keyword>
<comment type="subcellular location">
    <subcellularLocation>
        <location evidence="1">Membrane</location>
        <topology evidence="1">Multi-pass membrane protein</topology>
    </subcellularLocation>
</comment>
<feature type="transmembrane region" description="Helical" evidence="5">
    <location>
        <begin position="177"/>
        <end position="195"/>
    </location>
</feature>
<keyword evidence="2 5" id="KW-0812">Transmembrane</keyword>
<dbReference type="PANTHER" id="PTHR11432:SF3">
    <property type="entry name" value="NADH-UBIQUINONE OXIDOREDUCTASE CHAIN 1"/>
    <property type="match status" value="1"/>
</dbReference>
<feature type="transmembrane region" description="Helical" evidence="5">
    <location>
        <begin position="290"/>
        <end position="313"/>
    </location>
</feature>
<dbReference type="PANTHER" id="PTHR11432">
    <property type="entry name" value="NADH DEHYDROGENASE SUBUNIT 1"/>
    <property type="match status" value="1"/>
</dbReference>
<evidence type="ECO:0008006" key="7">
    <source>
        <dbReference type="Google" id="ProtNLM"/>
    </source>
</evidence>
<accession>X0ZA13</accession>
<reference evidence="6" key="1">
    <citation type="journal article" date="2014" name="Front. Microbiol.">
        <title>High frequency of phylogenetically diverse reductive dehalogenase-homologous genes in deep subseafloor sedimentary metagenomes.</title>
        <authorList>
            <person name="Kawai M."/>
            <person name="Futagami T."/>
            <person name="Toyoda A."/>
            <person name="Takaki Y."/>
            <person name="Nishi S."/>
            <person name="Hori S."/>
            <person name="Arai W."/>
            <person name="Tsubouchi T."/>
            <person name="Morono Y."/>
            <person name="Uchiyama I."/>
            <person name="Ito T."/>
            <person name="Fujiyama A."/>
            <person name="Inagaki F."/>
            <person name="Takami H."/>
        </authorList>
    </citation>
    <scope>NUCLEOTIDE SEQUENCE</scope>
    <source>
        <strain evidence="6">Expedition CK06-06</strain>
    </source>
</reference>
<organism evidence="6">
    <name type="scientific">marine sediment metagenome</name>
    <dbReference type="NCBI Taxonomy" id="412755"/>
    <lineage>
        <taxon>unclassified sequences</taxon>
        <taxon>metagenomes</taxon>
        <taxon>ecological metagenomes</taxon>
    </lineage>
</organism>